<sequence>MFMIRSKKNYNPCKVWGAWPGRRARWPTQSEAPPDLWPFLRFFDYPVCGVCRSGPGVASPRALERIGVPLERPDRRGNRDASVPSVDFQPARVLAAGRREGWRPLPAREHSRERACTQGPVGRLGGVLAPAALVALAAGCPLWLLWPRGCGGPVRAPRPLVFFPALLGQYNLA</sequence>
<dbReference type="Proteomes" id="UP001066276">
    <property type="component" value="Chromosome 5"/>
</dbReference>
<keyword evidence="1" id="KW-0812">Transmembrane</keyword>
<protein>
    <submittedName>
        <fullName evidence="2">Uncharacterized protein</fullName>
    </submittedName>
</protein>
<keyword evidence="1" id="KW-1133">Transmembrane helix</keyword>
<proteinExistence type="predicted"/>
<accession>A0AAV7S2S6</accession>
<evidence type="ECO:0000256" key="1">
    <source>
        <dbReference type="SAM" id="Phobius"/>
    </source>
</evidence>
<keyword evidence="3" id="KW-1185">Reference proteome</keyword>
<keyword evidence="1" id="KW-0472">Membrane</keyword>
<name>A0AAV7S2S6_PLEWA</name>
<gene>
    <name evidence="2" type="ORF">NDU88_010925</name>
</gene>
<reference evidence="2" key="1">
    <citation type="journal article" date="2022" name="bioRxiv">
        <title>Sequencing and chromosome-scale assembly of the giantPleurodeles waltlgenome.</title>
        <authorList>
            <person name="Brown T."/>
            <person name="Elewa A."/>
            <person name="Iarovenko S."/>
            <person name="Subramanian E."/>
            <person name="Araus A.J."/>
            <person name="Petzold A."/>
            <person name="Susuki M."/>
            <person name="Suzuki K.-i.T."/>
            <person name="Hayashi T."/>
            <person name="Toyoda A."/>
            <person name="Oliveira C."/>
            <person name="Osipova E."/>
            <person name="Leigh N.D."/>
            <person name="Simon A."/>
            <person name="Yun M.H."/>
        </authorList>
    </citation>
    <scope>NUCLEOTIDE SEQUENCE</scope>
    <source>
        <strain evidence="2">20211129_DDA</strain>
        <tissue evidence="2">Liver</tissue>
    </source>
</reference>
<evidence type="ECO:0000313" key="2">
    <source>
        <dbReference type="EMBL" id="KAJ1158231.1"/>
    </source>
</evidence>
<organism evidence="2 3">
    <name type="scientific">Pleurodeles waltl</name>
    <name type="common">Iberian ribbed newt</name>
    <dbReference type="NCBI Taxonomy" id="8319"/>
    <lineage>
        <taxon>Eukaryota</taxon>
        <taxon>Metazoa</taxon>
        <taxon>Chordata</taxon>
        <taxon>Craniata</taxon>
        <taxon>Vertebrata</taxon>
        <taxon>Euteleostomi</taxon>
        <taxon>Amphibia</taxon>
        <taxon>Batrachia</taxon>
        <taxon>Caudata</taxon>
        <taxon>Salamandroidea</taxon>
        <taxon>Salamandridae</taxon>
        <taxon>Pleurodelinae</taxon>
        <taxon>Pleurodeles</taxon>
    </lineage>
</organism>
<comment type="caution">
    <text evidence="2">The sequence shown here is derived from an EMBL/GenBank/DDBJ whole genome shotgun (WGS) entry which is preliminary data.</text>
</comment>
<dbReference type="EMBL" id="JANPWB010000009">
    <property type="protein sequence ID" value="KAJ1158231.1"/>
    <property type="molecule type" value="Genomic_DNA"/>
</dbReference>
<dbReference type="AlphaFoldDB" id="A0AAV7S2S6"/>
<evidence type="ECO:0000313" key="3">
    <source>
        <dbReference type="Proteomes" id="UP001066276"/>
    </source>
</evidence>
<feature type="transmembrane region" description="Helical" evidence="1">
    <location>
        <begin position="124"/>
        <end position="146"/>
    </location>
</feature>